<comment type="caution">
    <text evidence="2">The sequence shown here is derived from an EMBL/GenBank/DDBJ whole genome shotgun (WGS) entry which is preliminary data.</text>
</comment>
<dbReference type="GO" id="GO:0006935">
    <property type="term" value="P:chemotaxis"/>
    <property type="evidence" value="ECO:0007669"/>
    <property type="project" value="InterPro"/>
</dbReference>
<evidence type="ECO:0000313" key="2">
    <source>
        <dbReference type="EMBL" id="OWV32061.1"/>
    </source>
</evidence>
<sequence length="144" mass="15323">MNQLVTMTLDGRELCVGVDTVQDVVRLETVTPVPQAPDWIAGVMNLRGHIVTAVDLRARLGLPAGGDGSGRMCVVVDFDGDAYGLIVDKVSEVIAITDDQRDGDPATLPAAWRAISRGVIRLDDALLLEIDPAHIVSLPQSRAA</sequence>
<dbReference type="InterPro" id="IPR039315">
    <property type="entry name" value="CheW"/>
</dbReference>
<evidence type="ECO:0000313" key="3">
    <source>
        <dbReference type="Proteomes" id="UP000198462"/>
    </source>
</evidence>
<dbReference type="AlphaFoldDB" id="A0A219B147"/>
<gene>
    <name evidence="2" type="ORF">B5C34_00375</name>
</gene>
<dbReference type="EMBL" id="NFZT01000001">
    <property type="protein sequence ID" value="OWV32061.1"/>
    <property type="molecule type" value="Genomic_DNA"/>
</dbReference>
<evidence type="ECO:0000259" key="1">
    <source>
        <dbReference type="PROSITE" id="PS50851"/>
    </source>
</evidence>
<proteinExistence type="predicted"/>
<organism evidence="2 3">
    <name type="scientific">Pacificimonas flava</name>
    <dbReference type="NCBI Taxonomy" id="1234595"/>
    <lineage>
        <taxon>Bacteria</taxon>
        <taxon>Pseudomonadati</taxon>
        <taxon>Pseudomonadota</taxon>
        <taxon>Alphaproteobacteria</taxon>
        <taxon>Sphingomonadales</taxon>
        <taxon>Sphingosinicellaceae</taxon>
        <taxon>Pacificimonas</taxon>
    </lineage>
</organism>
<name>A0A219B147_9SPHN</name>
<dbReference type="SUPFAM" id="SSF50341">
    <property type="entry name" value="CheW-like"/>
    <property type="match status" value="1"/>
</dbReference>
<dbReference type="Gene3D" id="2.40.50.180">
    <property type="entry name" value="CheA-289, Domain 4"/>
    <property type="match status" value="1"/>
</dbReference>
<dbReference type="OrthoDB" id="3291462at2"/>
<reference evidence="3" key="1">
    <citation type="submission" date="2017-05" db="EMBL/GenBank/DDBJ databases">
        <authorList>
            <person name="Lin X."/>
        </authorList>
    </citation>
    <scope>NUCLEOTIDE SEQUENCE [LARGE SCALE GENOMIC DNA]</scope>
    <source>
        <strain evidence="3">JLT2012</strain>
    </source>
</reference>
<dbReference type="Proteomes" id="UP000198462">
    <property type="component" value="Unassembled WGS sequence"/>
</dbReference>
<protein>
    <recommendedName>
        <fullName evidence="1">CheW-like domain-containing protein</fullName>
    </recommendedName>
</protein>
<dbReference type="GO" id="GO:0005829">
    <property type="term" value="C:cytosol"/>
    <property type="evidence" value="ECO:0007669"/>
    <property type="project" value="TreeGrafter"/>
</dbReference>
<feature type="domain" description="CheW-like" evidence="1">
    <location>
        <begin position="1"/>
        <end position="141"/>
    </location>
</feature>
<keyword evidence="3" id="KW-1185">Reference proteome</keyword>
<accession>A0A219B147</accession>
<dbReference type="PANTHER" id="PTHR22617">
    <property type="entry name" value="CHEMOTAXIS SENSOR HISTIDINE KINASE-RELATED"/>
    <property type="match status" value="1"/>
</dbReference>
<dbReference type="SMART" id="SM00260">
    <property type="entry name" value="CheW"/>
    <property type="match status" value="1"/>
</dbReference>
<dbReference type="Pfam" id="PF01584">
    <property type="entry name" value="CheW"/>
    <property type="match status" value="1"/>
</dbReference>
<dbReference type="Gene3D" id="2.30.30.40">
    <property type="entry name" value="SH3 Domains"/>
    <property type="match status" value="1"/>
</dbReference>
<dbReference type="InterPro" id="IPR036061">
    <property type="entry name" value="CheW-like_dom_sf"/>
</dbReference>
<dbReference type="RefSeq" id="WP_088710859.1">
    <property type="nucleotide sequence ID" value="NZ_NFZT01000001.1"/>
</dbReference>
<dbReference type="PROSITE" id="PS50851">
    <property type="entry name" value="CHEW"/>
    <property type="match status" value="1"/>
</dbReference>
<dbReference type="PANTHER" id="PTHR22617:SF23">
    <property type="entry name" value="CHEMOTAXIS PROTEIN CHEW"/>
    <property type="match status" value="1"/>
</dbReference>
<dbReference type="GO" id="GO:0007165">
    <property type="term" value="P:signal transduction"/>
    <property type="evidence" value="ECO:0007669"/>
    <property type="project" value="InterPro"/>
</dbReference>
<dbReference type="InterPro" id="IPR002545">
    <property type="entry name" value="CheW-lke_dom"/>
</dbReference>